<dbReference type="EC" id="3.1.1.11" evidence="4"/>
<dbReference type="Gene3D" id="2.160.20.10">
    <property type="entry name" value="Single-stranded right-handed beta-helix, Pectin lyase-like"/>
    <property type="match status" value="1"/>
</dbReference>
<evidence type="ECO:0000313" key="5">
    <source>
        <dbReference type="EMBL" id="ONN41330.1"/>
    </source>
</evidence>
<accession>A0A1V2UDJ3</accession>
<dbReference type="AlphaFoldDB" id="A0A1V2UDJ3"/>
<dbReference type="EMBL" id="MSTR01000015">
    <property type="protein sequence ID" value="ONN41330.1"/>
    <property type="molecule type" value="Genomic_DNA"/>
</dbReference>
<dbReference type="PANTHER" id="PTHR31321:SF57">
    <property type="entry name" value="PECTINESTERASE 53-RELATED"/>
    <property type="match status" value="1"/>
</dbReference>
<evidence type="ECO:0000256" key="4">
    <source>
        <dbReference type="RuleBase" id="RU000589"/>
    </source>
</evidence>
<dbReference type="RefSeq" id="WP_010734182.1">
    <property type="nucleotide sequence ID" value="NZ_BQWJ01000013.1"/>
</dbReference>
<dbReference type="SUPFAM" id="SSF51126">
    <property type="entry name" value="Pectin lyase-like"/>
    <property type="match status" value="1"/>
</dbReference>
<protein>
    <recommendedName>
        <fullName evidence="4">Pectinesterase</fullName>
        <ecNumber evidence="4">3.1.1.11</ecNumber>
    </recommendedName>
</protein>
<dbReference type="InterPro" id="IPR033131">
    <property type="entry name" value="Pectinesterase_Asp_AS"/>
</dbReference>
<dbReference type="GO" id="GO:0042545">
    <property type="term" value="P:cell wall modification"/>
    <property type="evidence" value="ECO:0007669"/>
    <property type="project" value="UniProtKB-UniRule"/>
</dbReference>
<dbReference type="UniPathway" id="UPA00545">
    <property type="reaction ID" value="UER00823"/>
</dbReference>
<dbReference type="InterPro" id="IPR012334">
    <property type="entry name" value="Pectin_lyas_fold"/>
</dbReference>
<dbReference type="STRING" id="53346.A5802_003126"/>
<dbReference type="GO" id="GO:0045490">
    <property type="term" value="P:pectin catabolic process"/>
    <property type="evidence" value="ECO:0007669"/>
    <property type="project" value="UniProtKB-UniRule"/>
</dbReference>
<proteinExistence type="inferred from homology"/>
<sequence length="301" mass="34585">MKTEIVIDPIPRKADYQTIQAGIAHLSSLPNYVKKTMIIREGVYHEYIECRLSNFQMFGQGEVKIVGCRFAKQTLSSGEARETFRTATLFLEGENIRLENIQIINNAGAGEQVGQAVALFNYAHQVQLINCRLCGQQDTLCTGPLPPIQKDGRPFFTPVLKERKYCRQSYERCWIEGTVDFIFGGADALFYRCFIHSLVSSSNGYITAASTVKEQERGFLFFRCAIIADYEAPSIYLGRPWRPYAQVTFEECDVGAHVYQSGWHDWDEKQNRQTARFYEKNNRYQRGICRESWVTVETEVD</sequence>
<dbReference type="GO" id="GO:0030599">
    <property type="term" value="F:pectinesterase activity"/>
    <property type="evidence" value="ECO:0007669"/>
    <property type="project" value="UniProtKB-UniRule"/>
</dbReference>
<keyword evidence="2 4" id="KW-0378">Hydrolase</keyword>
<evidence type="ECO:0000256" key="1">
    <source>
        <dbReference type="ARBA" id="ARBA00008891"/>
    </source>
</evidence>
<evidence type="ECO:0000256" key="3">
    <source>
        <dbReference type="ARBA" id="ARBA00023085"/>
    </source>
</evidence>
<dbReference type="Pfam" id="PF01095">
    <property type="entry name" value="Pectinesterase"/>
    <property type="match status" value="2"/>
</dbReference>
<dbReference type="PANTHER" id="PTHR31321">
    <property type="entry name" value="ACYL-COA THIOESTER HYDROLASE YBHC-RELATED"/>
    <property type="match status" value="1"/>
</dbReference>
<gene>
    <name evidence="5" type="ORF">BTN92_13500</name>
</gene>
<dbReference type="OrthoDB" id="9804686at2"/>
<dbReference type="Proteomes" id="UP000189299">
    <property type="component" value="Unassembled WGS sequence"/>
</dbReference>
<comment type="catalytic activity">
    <reaction evidence="4">
        <text>[(1-&gt;4)-alpha-D-galacturonosyl methyl ester](n) + n H2O = [(1-&gt;4)-alpha-D-galacturonosyl](n) + n methanol + n H(+)</text>
        <dbReference type="Rhea" id="RHEA:22380"/>
        <dbReference type="Rhea" id="RHEA-COMP:14570"/>
        <dbReference type="Rhea" id="RHEA-COMP:14573"/>
        <dbReference type="ChEBI" id="CHEBI:15377"/>
        <dbReference type="ChEBI" id="CHEBI:15378"/>
        <dbReference type="ChEBI" id="CHEBI:17790"/>
        <dbReference type="ChEBI" id="CHEBI:140522"/>
        <dbReference type="ChEBI" id="CHEBI:140523"/>
        <dbReference type="EC" id="3.1.1.11"/>
    </reaction>
</comment>
<evidence type="ECO:0000256" key="2">
    <source>
        <dbReference type="ARBA" id="ARBA00022801"/>
    </source>
</evidence>
<reference evidence="5 6" key="1">
    <citation type="submission" date="2016-12" db="EMBL/GenBank/DDBJ databases">
        <authorList>
            <person name="Song W.-J."/>
            <person name="Kurnit D.M."/>
        </authorList>
    </citation>
    <scope>NUCLEOTIDE SEQUENCE [LARGE SCALE GENOMIC DNA]</scope>
    <source>
        <strain evidence="5 6">CGB1038-1_S1</strain>
    </source>
</reference>
<dbReference type="PROSITE" id="PS00503">
    <property type="entry name" value="PECTINESTERASE_2"/>
    <property type="match status" value="1"/>
</dbReference>
<name>A0A1V2UDJ3_ENTMU</name>
<keyword evidence="3 4" id="KW-0063">Aspartyl esterase</keyword>
<comment type="caution">
    <text evidence="5">The sequence shown here is derived from an EMBL/GenBank/DDBJ whole genome shotgun (WGS) entry which is preliminary data.</text>
</comment>
<comment type="similarity">
    <text evidence="1">Belongs to the pectinesterase family.</text>
</comment>
<organism evidence="5 6">
    <name type="scientific">Enterococcus mundtii</name>
    <dbReference type="NCBI Taxonomy" id="53346"/>
    <lineage>
        <taxon>Bacteria</taxon>
        <taxon>Bacillati</taxon>
        <taxon>Bacillota</taxon>
        <taxon>Bacilli</taxon>
        <taxon>Lactobacillales</taxon>
        <taxon>Enterococcaceae</taxon>
        <taxon>Enterococcus</taxon>
    </lineage>
</organism>
<evidence type="ECO:0000313" key="6">
    <source>
        <dbReference type="Proteomes" id="UP000189299"/>
    </source>
</evidence>
<dbReference type="InterPro" id="IPR011050">
    <property type="entry name" value="Pectin_lyase_fold/virulence"/>
</dbReference>
<dbReference type="InterPro" id="IPR000070">
    <property type="entry name" value="Pectinesterase_cat"/>
</dbReference>
<dbReference type="GO" id="GO:0009279">
    <property type="term" value="C:cell outer membrane"/>
    <property type="evidence" value="ECO:0007669"/>
    <property type="project" value="TreeGrafter"/>
</dbReference>
<comment type="pathway">
    <text evidence="4">Glycan metabolism; pectin degradation; 2-dehydro-3-deoxy-D-gluconate from pectin: step 1/5.</text>
</comment>